<feature type="region of interest" description="Disordered" evidence="7">
    <location>
        <begin position="1"/>
        <end position="62"/>
    </location>
</feature>
<dbReference type="SUPFAM" id="SSF57959">
    <property type="entry name" value="Leucine zipper domain"/>
    <property type="match status" value="1"/>
</dbReference>
<evidence type="ECO:0000256" key="6">
    <source>
        <dbReference type="ARBA" id="ARBA00023242"/>
    </source>
</evidence>
<organism evidence="9 10">
    <name type="scientific">Biomphalaria glabrata</name>
    <name type="common">Bloodfluke planorb</name>
    <name type="synonym">Freshwater snail</name>
    <dbReference type="NCBI Taxonomy" id="6526"/>
    <lineage>
        <taxon>Eukaryota</taxon>
        <taxon>Metazoa</taxon>
        <taxon>Spiralia</taxon>
        <taxon>Lophotrochozoa</taxon>
        <taxon>Mollusca</taxon>
        <taxon>Gastropoda</taxon>
        <taxon>Heterobranchia</taxon>
        <taxon>Euthyneura</taxon>
        <taxon>Panpulmonata</taxon>
        <taxon>Hygrophila</taxon>
        <taxon>Lymnaeoidea</taxon>
        <taxon>Planorbidae</taxon>
        <taxon>Biomphalaria</taxon>
    </lineage>
</organism>
<dbReference type="GO" id="GO:0005634">
    <property type="term" value="C:nucleus"/>
    <property type="evidence" value="ECO:0007669"/>
    <property type="project" value="UniProtKB-SubCell"/>
</dbReference>
<feature type="region of interest" description="Disordered" evidence="7">
    <location>
        <begin position="116"/>
        <end position="140"/>
    </location>
</feature>
<dbReference type="STRING" id="6526.A0A2C9JYJ3"/>
<dbReference type="EnsemblMetazoa" id="BGLB010102-RB">
    <property type="protein sequence ID" value="BGLB010102-PB"/>
    <property type="gene ID" value="BGLB010102"/>
</dbReference>
<dbReference type="AlphaFoldDB" id="A0A2C9JYJ3"/>
<proteinExistence type="inferred from homology"/>
<feature type="domain" description="BZIP" evidence="8">
    <location>
        <begin position="35"/>
        <end position="98"/>
    </location>
</feature>
<dbReference type="Pfam" id="PF07716">
    <property type="entry name" value="bZIP_2"/>
    <property type="match status" value="1"/>
</dbReference>
<feature type="compositionally biased region" description="Basic and acidic residues" evidence="7">
    <location>
        <begin position="51"/>
        <end position="62"/>
    </location>
</feature>
<dbReference type="Proteomes" id="UP000076420">
    <property type="component" value="Unassembled WGS sequence"/>
</dbReference>
<dbReference type="Gene3D" id="1.20.5.170">
    <property type="match status" value="1"/>
</dbReference>
<dbReference type="InterPro" id="IPR004827">
    <property type="entry name" value="bZIP"/>
</dbReference>
<dbReference type="VEuPathDB" id="VectorBase:BGLB010102"/>
<dbReference type="GO" id="GO:0006351">
    <property type="term" value="P:DNA-templated transcription"/>
    <property type="evidence" value="ECO:0007669"/>
    <property type="project" value="InterPro"/>
</dbReference>
<dbReference type="InterPro" id="IPR031106">
    <property type="entry name" value="C/EBP"/>
</dbReference>
<dbReference type="VEuPathDB" id="VectorBase:BGLAX_037630"/>
<dbReference type="InterPro" id="IPR046347">
    <property type="entry name" value="bZIP_sf"/>
</dbReference>
<keyword evidence="6" id="KW-0539">Nucleus</keyword>
<evidence type="ECO:0000256" key="3">
    <source>
        <dbReference type="ARBA" id="ARBA00023015"/>
    </source>
</evidence>
<evidence type="ECO:0000256" key="4">
    <source>
        <dbReference type="ARBA" id="ARBA00023125"/>
    </source>
</evidence>
<protein>
    <submittedName>
        <fullName evidence="12">CCAAT/enhancer-binding protein gamma-like</fullName>
    </submittedName>
</protein>
<comment type="subcellular location">
    <subcellularLocation>
        <location evidence="1">Nucleus</location>
    </subcellularLocation>
</comment>
<dbReference type="SMART" id="SM00338">
    <property type="entry name" value="BRLZ"/>
    <property type="match status" value="1"/>
</dbReference>
<sequence length="140" mass="15863">MPPKKSYESYESESEADSQSGKGGKTKRQKLEKNSDEYKRRRERNNVAVRKSREASRQKAKDTIEKVARLREENQALEQKVTILNKELGVLRDLFLTHATATATVQAGNVANVLVKKEEQEDESSENTADSGNEPLFFMS</sequence>
<name>A0A2C9JYJ3_BIOGL</name>
<dbReference type="KEGG" id="bgt:106073121"/>
<dbReference type="PANTHER" id="PTHR23334">
    <property type="entry name" value="CCAAT/ENHANCER BINDING PROTEIN"/>
    <property type="match status" value="1"/>
</dbReference>
<dbReference type="Proteomes" id="UP001165740">
    <property type="component" value="Chromosome 7"/>
</dbReference>
<comment type="similarity">
    <text evidence="2">Belongs to the bZIP family. C/EBP subfamily.</text>
</comment>
<evidence type="ECO:0000313" key="11">
    <source>
        <dbReference type="Proteomes" id="UP001165740"/>
    </source>
</evidence>
<evidence type="ECO:0000313" key="9">
    <source>
        <dbReference type="EnsemblMetazoa" id="BGLB010102-PC"/>
    </source>
</evidence>
<accession>A0A2C9JYJ3</accession>
<evidence type="ECO:0000313" key="10">
    <source>
        <dbReference type="Proteomes" id="UP000076420"/>
    </source>
</evidence>
<dbReference type="OrthoDB" id="10039716at2759"/>
<keyword evidence="3" id="KW-0805">Transcription regulation</keyword>
<dbReference type="GO" id="GO:0000978">
    <property type="term" value="F:RNA polymerase II cis-regulatory region sequence-specific DNA binding"/>
    <property type="evidence" value="ECO:0007669"/>
    <property type="project" value="TreeGrafter"/>
</dbReference>
<dbReference type="GO" id="GO:0000981">
    <property type="term" value="F:DNA-binding transcription factor activity, RNA polymerase II-specific"/>
    <property type="evidence" value="ECO:0007669"/>
    <property type="project" value="TreeGrafter"/>
</dbReference>
<evidence type="ECO:0000313" key="12">
    <source>
        <dbReference type="RefSeq" id="XP_055890372.1"/>
    </source>
</evidence>
<keyword evidence="4" id="KW-0238">DNA-binding</keyword>
<dbReference type="EnsemblMetazoa" id="BGLB010102-RC">
    <property type="protein sequence ID" value="BGLB010102-PC"/>
    <property type="gene ID" value="BGLB010102"/>
</dbReference>
<reference evidence="9" key="1">
    <citation type="submission" date="2020-05" db="UniProtKB">
        <authorList>
            <consortium name="EnsemblMetazoa"/>
        </authorList>
    </citation>
    <scope>IDENTIFICATION</scope>
    <source>
        <strain evidence="9">BB02</strain>
    </source>
</reference>
<gene>
    <name evidence="9" type="primary">106073121</name>
    <name evidence="12" type="synonym">LOC106073121</name>
</gene>
<dbReference type="OMA" id="NNSIATC"/>
<evidence type="ECO:0000256" key="2">
    <source>
        <dbReference type="ARBA" id="ARBA00006951"/>
    </source>
</evidence>
<keyword evidence="11" id="KW-1185">Reference proteome</keyword>
<dbReference type="PROSITE" id="PS50217">
    <property type="entry name" value="BZIP"/>
    <property type="match status" value="1"/>
</dbReference>
<evidence type="ECO:0000256" key="7">
    <source>
        <dbReference type="SAM" id="MobiDB-lite"/>
    </source>
</evidence>
<feature type="compositionally biased region" description="Basic and acidic residues" evidence="7">
    <location>
        <begin position="29"/>
        <end position="40"/>
    </location>
</feature>
<evidence type="ECO:0000259" key="8">
    <source>
        <dbReference type="PROSITE" id="PS50217"/>
    </source>
</evidence>
<reference evidence="12" key="2">
    <citation type="submission" date="2025-04" db="UniProtKB">
        <authorList>
            <consortium name="RefSeq"/>
        </authorList>
    </citation>
    <scope>IDENTIFICATION</scope>
</reference>
<keyword evidence="5" id="KW-0804">Transcription</keyword>
<dbReference type="RefSeq" id="XP_055890372.1">
    <property type="nucleotide sequence ID" value="XM_056034397.1"/>
</dbReference>
<evidence type="ECO:0000256" key="1">
    <source>
        <dbReference type="ARBA" id="ARBA00004123"/>
    </source>
</evidence>
<dbReference type="PANTHER" id="PTHR23334:SF69">
    <property type="entry name" value="CCAAT_ENHANCER-BINDING PROTEIN GAMMA"/>
    <property type="match status" value="1"/>
</dbReference>
<evidence type="ECO:0000256" key="5">
    <source>
        <dbReference type="ARBA" id="ARBA00023163"/>
    </source>
</evidence>